<dbReference type="PANTHER" id="PTHR11199:SF0">
    <property type="entry name" value="LD34181P-RELATED"/>
    <property type="match status" value="1"/>
</dbReference>
<dbReference type="AlphaFoldDB" id="A0AAN8SXW0"/>
<protein>
    <recommendedName>
        <fullName evidence="1">Cohesin subunit SCC3/SA HEAT-repeats domain-containing protein</fullName>
    </recommendedName>
</protein>
<sequence>MIEQVDGCHTGLKRILSMLLEEELSAELSDEDATNLIRLLFASTRKAVFEKIVPASDNKKKYYTKAQKDGDAEYSLLVNLKRLDDDLELSRQISIESLHNDLAETAPKA</sequence>
<name>A0AAN8SXW0_SOLBU</name>
<feature type="domain" description="Cohesin subunit SCC3/SA HEAT-repeats" evidence="1">
    <location>
        <begin position="15"/>
        <end position="68"/>
    </location>
</feature>
<keyword evidence="3" id="KW-1185">Reference proteome</keyword>
<evidence type="ECO:0000313" key="3">
    <source>
        <dbReference type="Proteomes" id="UP001371456"/>
    </source>
</evidence>
<dbReference type="PANTHER" id="PTHR11199">
    <property type="entry name" value="STROMAL ANTIGEN"/>
    <property type="match status" value="1"/>
</dbReference>
<dbReference type="GO" id="GO:0003682">
    <property type="term" value="F:chromatin binding"/>
    <property type="evidence" value="ECO:0007669"/>
    <property type="project" value="TreeGrafter"/>
</dbReference>
<organism evidence="2 3">
    <name type="scientific">Solanum bulbocastanum</name>
    <name type="common">Wild potato</name>
    <dbReference type="NCBI Taxonomy" id="147425"/>
    <lineage>
        <taxon>Eukaryota</taxon>
        <taxon>Viridiplantae</taxon>
        <taxon>Streptophyta</taxon>
        <taxon>Embryophyta</taxon>
        <taxon>Tracheophyta</taxon>
        <taxon>Spermatophyta</taxon>
        <taxon>Magnoliopsida</taxon>
        <taxon>eudicotyledons</taxon>
        <taxon>Gunneridae</taxon>
        <taxon>Pentapetalae</taxon>
        <taxon>asterids</taxon>
        <taxon>lamiids</taxon>
        <taxon>Solanales</taxon>
        <taxon>Solanaceae</taxon>
        <taxon>Solanoideae</taxon>
        <taxon>Solaneae</taxon>
        <taxon>Solanum</taxon>
    </lineage>
</organism>
<gene>
    <name evidence="2" type="ORF">RDI58_026955</name>
</gene>
<dbReference type="GO" id="GO:0005634">
    <property type="term" value="C:nucleus"/>
    <property type="evidence" value="ECO:0007669"/>
    <property type="project" value="TreeGrafter"/>
</dbReference>
<comment type="caution">
    <text evidence="2">The sequence shown here is derived from an EMBL/GenBank/DDBJ whole genome shotgun (WGS) entry which is preliminary data.</text>
</comment>
<evidence type="ECO:0000313" key="2">
    <source>
        <dbReference type="EMBL" id="KAK6775954.1"/>
    </source>
</evidence>
<dbReference type="EMBL" id="JBANQN010000011">
    <property type="protein sequence ID" value="KAK6775954.1"/>
    <property type="molecule type" value="Genomic_DNA"/>
</dbReference>
<proteinExistence type="predicted"/>
<reference evidence="2 3" key="1">
    <citation type="submission" date="2024-02" db="EMBL/GenBank/DDBJ databases">
        <title>de novo genome assembly of Solanum bulbocastanum strain 11H21.</title>
        <authorList>
            <person name="Hosaka A.J."/>
        </authorList>
    </citation>
    <scope>NUCLEOTIDE SEQUENCE [LARGE SCALE GENOMIC DNA]</scope>
    <source>
        <tissue evidence="2">Young leaves</tissue>
    </source>
</reference>
<dbReference type="InterPro" id="IPR056396">
    <property type="entry name" value="HEAT_SCC3-SA"/>
</dbReference>
<dbReference type="InterPro" id="IPR039662">
    <property type="entry name" value="Cohesin_Scc3/SA"/>
</dbReference>
<dbReference type="GO" id="GO:0007062">
    <property type="term" value="P:sister chromatid cohesion"/>
    <property type="evidence" value="ECO:0007669"/>
    <property type="project" value="TreeGrafter"/>
</dbReference>
<dbReference type="GO" id="GO:0000785">
    <property type="term" value="C:chromatin"/>
    <property type="evidence" value="ECO:0007669"/>
    <property type="project" value="TreeGrafter"/>
</dbReference>
<dbReference type="Proteomes" id="UP001371456">
    <property type="component" value="Unassembled WGS sequence"/>
</dbReference>
<dbReference type="GO" id="GO:0008278">
    <property type="term" value="C:cohesin complex"/>
    <property type="evidence" value="ECO:0007669"/>
    <property type="project" value="TreeGrafter"/>
</dbReference>
<dbReference type="Pfam" id="PF24571">
    <property type="entry name" value="HEAT_SCC3-SA"/>
    <property type="match status" value="1"/>
</dbReference>
<evidence type="ECO:0000259" key="1">
    <source>
        <dbReference type="Pfam" id="PF24571"/>
    </source>
</evidence>
<accession>A0AAN8SXW0</accession>